<dbReference type="InterPro" id="IPR039955">
    <property type="entry name" value="DTM1"/>
</dbReference>
<keyword evidence="5 7" id="KW-1133">Transmembrane helix</keyword>
<evidence type="ECO:0008006" key="10">
    <source>
        <dbReference type="Google" id="ProtNLM"/>
    </source>
</evidence>
<keyword evidence="4" id="KW-0256">Endoplasmic reticulum</keyword>
<evidence type="ECO:0000256" key="3">
    <source>
        <dbReference type="ARBA" id="ARBA00022692"/>
    </source>
</evidence>
<dbReference type="EMBL" id="JAUJYN010000009">
    <property type="protein sequence ID" value="KAK1264163.1"/>
    <property type="molecule type" value="Genomic_DNA"/>
</dbReference>
<evidence type="ECO:0000256" key="5">
    <source>
        <dbReference type="ARBA" id="ARBA00022989"/>
    </source>
</evidence>
<dbReference type="Proteomes" id="UP001179952">
    <property type="component" value="Unassembled WGS sequence"/>
</dbReference>
<dbReference type="PANTHER" id="PTHR38354:SF2">
    <property type="entry name" value="SIGNAL PEPTIDASE COMPLEX-LIKE PROTEIN DTM1"/>
    <property type="match status" value="1"/>
</dbReference>
<dbReference type="AlphaFoldDB" id="A0AAV9AIF6"/>
<dbReference type="GO" id="GO:0048658">
    <property type="term" value="P:anther wall tapetum development"/>
    <property type="evidence" value="ECO:0007669"/>
    <property type="project" value="InterPro"/>
</dbReference>
<reference evidence="8" key="2">
    <citation type="submission" date="2023-06" db="EMBL/GenBank/DDBJ databases">
        <authorList>
            <person name="Ma L."/>
            <person name="Liu K.-W."/>
            <person name="Li Z."/>
            <person name="Hsiao Y.-Y."/>
            <person name="Qi Y."/>
            <person name="Fu T."/>
            <person name="Tang G."/>
            <person name="Zhang D."/>
            <person name="Sun W.-H."/>
            <person name="Liu D.-K."/>
            <person name="Li Y."/>
            <person name="Chen G.-Z."/>
            <person name="Liu X.-D."/>
            <person name="Liao X.-Y."/>
            <person name="Jiang Y.-T."/>
            <person name="Yu X."/>
            <person name="Hao Y."/>
            <person name="Huang J."/>
            <person name="Zhao X.-W."/>
            <person name="Ke S."/>
            <person name="Chen Y.-Y."/>
            <person name="Wu W.-L."/>
            <person name="Hsu J.-L."/>
            <person name="Lin Y.-F."/>
            <person name="Huang M.-D."/>
            <person name="Li C.-Y."/>
            <person name="Huang L."/>
            <person name="Wang Z.-W."/>
            <person name="Zhao X."/>
            <person name="Zhong W.-Y."/>
            <person name="Peng D.-H."/>
            <person name="Ahmad S."/>
            <person name="Lan S."/>
            <person name="Zhang J.-S."/>
            <person name="Tsai W.-C."/>
            <person name="Van De Peer Y."/>
            <person name="Liu Z.-J."/>
        </authorList>
    </citation>
    <scope>NUCLEOTIDE SEQUENCE</scope>
    <source>
        <strain evidence="8">SCP</strain>
        <tissue evidence="8">Leaves</tissue>
    </source>
</reference>
<dbReference type="GO" id="GO:0006465">
    <property type="term" value="P:signal peptide processing"/>
    <property type="evidence" value="ECO:0007669"/>
    <property type="project" value="InterPro"/>
</dbReference>
<gene>
    <name evidence="8" type="ORF">QJS04_geneDACA021229</name>
</gene>
<accession>A0AAV9AIF6</accession>
<comment type="similarity">
    <text evidence="2">Belongs to the SPCS1 family.</text>
</comment>
<comment type="caution">
    <text evidence="8">The sequence shown here is derived from an EMBL/GenBank/DDBJ whole genome shotgun (WGS) entry which is preliminary data.</text>
</comment>
<comment type="subcellular location">
    <subcellularLocation>
        <location evidence="1">Endoplasmic reticulum membrane</location>
        <topology evidence="1">Multi-pass membrane protein</topology>
    </subcellularLocation>
</comment>
<sequence>MATKDDALRSSLVSLGAVIVLIGFCTFSFKKMFVTYAFGLFAIAGLVLPDWEFFDRDVSQWFSPMPFDDARGRGSSDQITRSGSFKFYPLRTILYTVVYGFGLYKWWTYITS</sequence>
<organism evidence="8 9">
    <name type="scientific">Acorus gramineus</name>
    <name type="common">Dwarf sweet flag</name>
    <dbReference type="NCBI Taxonomy" id="55184"/>
    <lineage>
        <taxon>Eukaryota</taxon>
        <taxon>Viridiplantae</taxon>
        <taxon>Streptophyta</taxon>
        <taxon>Embryophyta</taxon>
        <taxon>Tracheophyta</taxon>
        <taxon>Spermatophyta</taxon>
        <taxon>Magnoliopsida</taxon>
        <taxon>Liliopsida</taxon>
        <taxon>Acoraceae</taxon>
        <taxon>Acorus</taxon>
    </lineage>
</organism>
<reference evidence="8" key="1">
    <citation type="journal article" date="2023" name="Nat. Commun.">
        <title>Diploid and tetraploid genomes of Acorus and the evolution of monocots.</title>
        <authorList>
            <person name="Ma L."/>
            <person name="Liu K.W."/>
            <person name="Li Z."/>
            <person name="Hsiao Y.Y."/>
            <person name="Qi Y."/>
            <person name="Fu T."/>
            <person name="Tang G.D."/>
            <person name="Zhang D."/>
            <person name="Sun W.H."/>
            <person name="Liu D.K."/>
            <person name="Li Y."/>
            <person name="Chen G.Z."/>
            <person name="Liu X.D."/>
            <person name="Liao X.Y."/>
            <person name="Jiang Y.T."/>
            <person name="Yu X."/>
            <person name="Hao Y."/>
            <person name="Huang J."/>
            <person name="Zhao X.W."/>
            <person name="Ke S."/>
            <person name="Chen Y.Y."/>
            <person name="Wu W.L."/>
            <person name="Hsu J.L."/>
            <person name="Lin Y.F."/>
            <person name="Huang M.D."/>
            <person name="Li C.Y."/>
            <person name="Huang L."/>
            <person name="Wang Z.W."/>
            <person name="Zhao X."/>
            <person name="Zhong W.Y."/>
            <person name="Peng D.H."/>
            <person name="Ahmad S."/>
            <person name="Lan S."/>
            <person name="Zhang J.S."/>
            <person name="Tsai W.C."/>
            <person name="Van de Peer Y."/>
            <person name="Liu Z.J."/>
        </authorList>
    </citation>
    <scope>NUCLEOTIDE SEQUENCE</scope>
    <source>
        <strain evidence="8">SCP</strain>
    </source>
</reference>
<dbReference type="PANTHER" id="PTHR38354">
    <property type="entry name" value="SIGNAL PEPTIDASE COMPLEX-LIKE PROTEIN DTM1"/>
    <property type="match status" value="1"/>
</dbReference>
<feature type="transmembrane region" description="Helical" evidence="7">
    <location>
        <begin position="88"/>
        <end position="107"/>
    </location>
</feature>
<evidence type="ECO:0000256" key="2">
    <source>
        <dbReference type="ARBA" id="ARBA00005245"/>
    </source>
</evidence>
<keyword evidence="3 7" id="KW-0812">Transmembrane</keyword>
<proteinExistence type="inferred from homology"/>
<evidence type="ECO:0000256" key="4">
    <source>
        <dbReference type="ARBA" id="ARBA00022824"/>
    </source>
</evidence>
<dbReference type="Pfam" id="PF06645">
    <property type="entry name" value="SPC12"/>
    <property type="match status" value="1"/>
</dbReference>
<dbReference type="InterPro" id="IPR009542">
    <property type="entry name" value="Spc1/SPCS1"/>
</dbReference>
<feature type="transmembrane region" description="Helical" evidence="7">
    <location>
        <begin position="12"/>
        <end position="29"/>
    </location>
</feature>
<evidence type="ECO:0000256" key="7">
    <source>
        <dbReference type="SAM" id="Phobius"/>
    </source>
</evidence>
<evidence type="ECO:0000313" key="8">
    <source>
        <dbReference type="EMBL" id="KAK1264163.1"/>
    </source>
</evidence>
<evidence type="ECO:0000256" key="1">
    <source>
        <dbReference type="ARBA" id="ARBA00004477"/>
    </source>
</evidence>
<evidence type="ECO:0000256" key="6">
    <source>
        <dbReference type="ARBA" id="ARBA00023136"/>
    </source>
</evidence>
<name>A0AAV9AIF6_ACOGR</name>
<keyword evidence="6 7" id="KW-0472">Membrane</keyword>
<protein>
    <recommendedName>
        <fullName evidence="10">Signal peptidase complex-like protein DTM1</fullName>
    </recommendedName>
</protein>
<dbReference type="GO" id="GO:0005787">
    <property type="term" value="C:signal peptidase complex"/>
    <property type="evidence" value="ECO:0007669"/>
    <property type="project" value="InterPro"/>
</dbReference>
<evidence type="ECO:0000313" key="9">
    <source>
        <dbReference type="Proteomes" id="UP001179952"/>
    </source>
</evidence>
<keyword evidence="9" id="KW-1185">Reference proteome</keyword>
<feature type="transmembrane region" description="Helical" evidence="7">
    <location>
        <begin position="35"/>
        <end position="54"/>
    </location>
</feature>